<feature type="transmembrane region" description="Helical" evidence="1">
    <location>
        <begin position="212"/>
        <end position="232"/>
    </location>
</feature>
<organism evidence="2 3">
    <name type="scientific">Natrinema salifodinae</name>
    <dbReference type="NCBI Taxonomy" id="1202768"/>
    <lineage>
        <taxon>Archaea</taxon>
        <taxon>Methanobacteriati</taxon>
        <taxon>Methanobacteriota</taxon>
        <taxon>Stenosarchaea group</taxon>
        <taxon>Halobacteria</taxon>
        <taxon>Halobacteriales</taxon>
        <taxon>Natrialbaceae</taxon>
        <taxon>Natrinema</taxon>
    </lineage>
</organism>
<accession>A0A1I0N5B8</accession>
<feature type="transmembrane region" description="Helical" evidence="1">
    <location>
        <begin position="130"/>
        <end position="154"/>
    </location>
</feature>
<proteinExistence type="predicted"/>
<dbReference type="EMBL" id="FOIS01000002">
    <property type="protein sequence ID" value="SEV96056.1"/>
    <property type="molecule type" value="Genomic_DNA"/>
</dbReference>
<dbReference type="AlphaFoldDB" id="A0A1I0N5B8"/>
<gene>
    <name evidence="2" type="ORF">SAMN05216285_1338</name>
</gene>
<keyword evidence="1" id="KW-1133">Transmembrane helix</keyword>
<feature type="transmembrane region" description="Helical" evidence="1">
    <location>
        <begin position="184"/>
        <end position="206"/>
    </location>
</feature>
<dbReference type="eggNOG" id="arCOG02879">
    <property type="taxonomic scope" value="Archaea"/>
</dbReference>
<reference evidence="3" key="1">
    <citation type="submission" date="2016-10" db="EMBL/GenBank/DDBJ databases">
        <authorList>
            <person name="Varghese N."/>
        </authorList>
    </citation>
    <scope>NUCLEOTIDE SEQUENCE [LARGE SCALE GENOMIC DNA]</scope>
    <source>
        <strain evidence="3">CGMCC 1.12284</strain>
    </source>
</reference>
<sequence length="244" mass="25366">MALLVDEGLRYPFRGDRSPDLLAIGGLLGIFTAICLQLAVAVGPSPLAVPFVALAAVSIIALLGYLFRVVAATVAGDETPPGFRPLGRLLRDGCRLLAVSIGYAIGPTVVLAVTVGGLVRRPFDPDAIGFGGSLLFFGASTVVLSMVLAFGYVYPAAVGRLATGGGLREAVDVRPQRSVLAHGGYFTAWLCASLFVVPGWAFLIAALSNATAFGVVAAFVTFYAHVVAARLVGRGYRRAATIER</sequence>
<dbReference type="Proteomes" id="UP000183275">
    <property type="component" value="Unassembled WGS sequence"/>
</dbReference>
<name>A0A1I0N5B8_9EURY</name>
<evidence type="ECO:0000256" key="1">
    <source>
        <dbReference type="SAM" id="Phobius"/>
    </source>
</evidence>
<keyword evidence="3" id="KW-1185">Reference proteome</keyword>
<evidence type="ECO:0000313" key="2">
    <source>
        <dbReference type="EMBL" id="SEV96056.1"/>
    </source>
</evidence>
<feature type="transmembrane region" description="Helical" evidence="1">
    <location>
        <begin position="48"/>
        <end position="75"/>
    </location>
</feature>
<feature type="transmembrane region" description="Helical" evidence="1">
    <location>
        <begin position="96"/>
        <end position="118"/>
    </location>
</feature>
<protein>
    <recommendedName>
        <fullName evidence="4">DUF4013 domain-containing protein</fullName>
    </recommendedName>
</protein>
<evidence type="ECO:0008006" key="4">
    <source>
        <dbReference type="Google" id="ProtNLM"/>
    </source>
</evidence>
<dbReference type="Pfam" id="PF13197">
    <property type="entry name" value="DUF4013"/>
    <property type="match status" value="1"/>
</dbReference>
<keyword evidence="1" id="KW-0812">Transmembrane</keyword>
<feature type="transmembrane region" description="Helical" evidence="1">
    <location>
        <begin position="21"/>
        <end position="42"/>
    </location>
</feature>
<dbReference type="RefSeq" id="WP_049991590.1">
    <property type="nucleotide sequence ID" value="NZ_FOIS01000002.1"/>
</dbReference>
<keyword evidence="1" id="KW-0472">Membrane</keyword>
<dbReference type="InterPro" id="IPR025098">
    <property type="entry name" value="DUF4013"/>
</dbReference>
<dbReference type="OrthoDB" id="107590at2157"/>
<evidence type="ECO:0000313" key="3">
    <source>
        <dbReference type="Proteomes" id="UP000183275"/>
    </source>
</evidence>